<reference evidence="1" key="1">
    <citation type="submission" date="2014-09" db="EMBL/GenBank/DDBJ databases">
        <authorList>
            <person name="Magalhaes I.L.F."/>
            <person name="Oliveira U."/>
            <person name="Santos F.R."/>
            <person name="Vidigal T.H.D.A."/>
            <person name="Brescovit A.D."/>
            <person name="Santos A.J."/>
        </authorList>
    </citation>
    <scope>NUCLEOTIDE SEQUENCE</scope>
</reference>
<name>A0A0K8SH81_LYGHE</name>
<sequence length="379" mass="42407">GIDFYNSIKIVFKKVVIGMMFSFKFLCVLASLLLVSLGEPIGRGSDVESVAGNSEANLASNVTIEANNVNSSATSDVLLKIEDAVRNQSTAQDVAGKPDQFHAAADNSSQYSLNGALTVKDSSHVNHSTAGNQSTAHQDVAGNLRDQSRAVDNSSHDILNGTVTVEDSVDVDATASTPSNHSAFQDTTRKTHGNCEHNTCSADDSFIDISNDDDPDDVVVTDSDDIPLDGEEEVRPSQKPTFEEYDTTQKMLEEDVRKFHDVEEPDEETLDRWGFFDLKTFGQLDALRNKAYDDFMADMEKRIPHPNKAVPQDEKERLNDELESFLEDDHRFQMWTAKLFRAIKLETFRKKRSIGKLADKDYQFRYEETKNPYYGKRPV</sequence>
<accession>A0A0K8SH81</accession>
<feature type="non-terminal residue" evidence="1">
    <location>
        <position position="1"/>
    </location>
</feature>
<evidence type="ECO:0000313" key="1">
    <source>
        <dbReference type="EMBL" id="JAG52484.1"/>
    </source>
</evidence>
<organism evidence="1">
    <name type="scientific">Lygus hesperus</name>
    <name type="common">Western plant bug</name>
    <dbReference type="NCBI Taxonomy" id="30085"/>
    <lineage>
        <taxon>Eukaryota</taxon>
        <taxon>Metazoa</taxon>
        <taxon>Ecdysozoa</taxon>
        <taxon>Arthropoda</taxon>
        <taxon>Hexapoda</taxon>
        <taxon>Insecta</taxon>
        <taxon>Pterygota</taxon>
        <taxon>Neoptera</taxon>
        <taxon>Paraneoptera</taxon>
        <taxon>Hemiptera</taxon>
        <taxon>Heteroptera</taxon>
        <taxon>Panheteroptera</taxon>
        <taxon>Cimicomorpha</taxon>
        <taxon>Miridae</taxon>
        <taxon>Mirini</taxon>
        <taxon>Lygus</taxon>
    </lineage>
</organism>
<protein>
    <submittedName>
        <fullName evidence="1">Uncharacterized protein</fullName>
    </submittedName>
</protein>
<dbReference type="EMBL" id="GBRD01013342">
    <property type="protein sequence ID" value="JAG52484.1"/>
    <property type="molecule type" value="Transcribed_RNA"/>
</dbReference>
<dbReference type="AlphaFoldDB" id="A0A0K8SH81"/>
<proteinExistence type="predicted"/>